<comment type="caution">
    <text evidence="1">The sequence shown here is derived from an EMBL/GenBank/DDBJ whole genome shotgun (WGS) entry which is preliminary data.</text>
</comment>
<keyword evidence="2" id="KW-1185">Reference proteome</keyword>
<evidence type="ECO:0000313" key="2">
    <source>
        <dbReference type="Proteomes" id="UP000179786"/>
    </source>
</evidence>
<dbReference type="EMBL" id="MKJU01000025">
    <property type="protein sequence ID" value="OHU91256.1"/>
    <property type="molecule type" value="Genomic_DNA"/>
</dbReference>
<reference evidence="1 2" key="1">
    <citation type="submission" date="2016-09" db="EMBL/GenBank/DDBJ databases">
        <title>Pseudoalteromonas amylolytica sp. nov., isolated from the surface seawater.</title>
        <authorList>
            <person name="Wu Y.-H."/>
            <person name="Cheng H."/>
            <person name="Jin X.-B."/>
            <person name="Wang C.-S."/>
            <person name="Xu X.-W."/>
        </authorList>
    </citation>
    <scope>NUCLEOTIDE SEQUENCE [LARGE SCALE GENOMIC DNA]</scope>
    <source>
        <strain evidence="1 2">JW1</strain>
    </source>
</reference>
<organism evidence="1 2">
    <name type="scientific">Pseudoalteromonas amylolytica</name>
    <dbReference type="NCBI Taxonomy" id="1859457"/>
    <lineage>
        <taxon>Bacteria</taxon>
        <taxon>Pseudomonadati</taxon>
        <taxon>Pseudomonadota</taxon>
        <taxon>Gammaproteobacteria</taxon>
        <taxon>Alteromonadales</taxon>
        <taxon>Pseudoalteromonadaceae</taxon>
        <taxon>Pseudoalteromonas</taxon>
    </lineage>
</organism>
<sequence length="986" mass="108387">MSTIEQQIQALNATNAELATKSNALTQAVQTQVTRIEQAVSDAKIDMSSATTTVLNKVKADAAQVNAEIENRMDAAIKPWMPAMSKVQFEALREQRAQQYAGSGFVEWGRHNRGTATENVNIGIWQYISPNCVNTLLMGEAASNSHDGTSSALYPKVLVSNVLHHVSRVAHSSTQNHIRFPSAPDGTKTYDTATGTVTQHDTSEDAFMAETSTNKVVTTRKDLVFLETWHEDISDKDIVYPLGNVQYGIGNYNGITLSNNKVAQSYSAFGEWDTATQGNGAKWSSLSDEQKTVFLAQPEHNIYYDPHANALIQVRYRIRVVEGYSDHWNDVRPAVPEVTTEWALAGRKRIAYVQGSSATVSKTVFVKKSHNQTLLSSDDLGIAEGEGQTMGVSSHSGTKPMAVPIALVQRLNQGAYHPVFNPMGTAQFTQTNVANYHWNTLPANYYPSRAGCFELPSASRIGRHVNYASVTSGQTGRPSRYKYHDTIYAGLVEDLRLDANKLEPMRLMEDTMSKAVTGALRGKGCVPYTLINTDFCHDSEMTIYIDVNNNVNPNPLTKNLPLFNRAKYFSYADTQKFDIPTVLIKFLDYGDTDLGSYAGGHPLDTWVKVDRACLLNSRTHIALINPNNGNANWIDTGRASTIKAQIIVPTDYQGCEFESLPYVDIIGDPDKVVELFPQGVIGQWNPNHVPDGSGERFALNRKAISGDNDLVTFYNGEQWETSTNAMNLVAQSNTISHPTVFAQDNVALYFYDSKADSTVSAALGKIESLSGKVWCGNDARASFGAYLQTSLTGKVPTSISYTTNAFVPVTKVNLLAGMLVRDEAPEHEVLPHLGGTLDNAGCKALYSLTAKNGLYYLQFNGSELKLDSVEPIEINSTNLTMDMVKGSVYFVKNNAGTSAMDGQYWYCNTSSTVNWNADIWVKQPNGRVGVKGLDRNEYLIPYEPTSWGDDKRITLLDGENVKTDFNGNSVSAFCHHTLFPIGIASN</sequence>
<evidence type="ECO:0000313" key="1">
    <source>
        <dbReference type="EMBL" id="OHU91256.1"/>
    </source>
</evidence>
<name>A0A1S1MZP2_9GAMM</name>
<gene>
    <name evidence="1" type="ORF">BET10_10525</name>
</gene>
<accession>A0A1S1MZP2</accession>
<dbReference type="RefSeq" id="WP_070985009.1">
    <property type="nucleotide sequence ID" value="NZ_MKJU01000025.1"/>
</dbReference>
<dbReference type="OrthoDB" id="6277575at2"/>
<dbReference type="Proteomes" id="UP000179786">
    <property type="component" value="Unassembled WGS sequence"/>
</dbReference>
<dbReference type="STRING" id="1859457.BET10_10525"/>
<dbReference type="AlphaFoldDB" id="A0A1S1MZP2"/>
<protein>
    <submittedName>
        <fullName evidence="1">Uncharacterized protein</fullName>
    </submittedName>
</protein>
<proteinExistence type="predicted"/>